<keyword evidence="4 7" id="KW-0963">Cytoplasm</keyword>
<dbReference type="GO" id="GO:0004807">
    <property type="term" value="F:triose-phosphate isomerase activity"/>
    <property type="evidence" value="ECO:0007669"/>
    <property type="project" value="UniProtKB-EC"/>
</dbReference>
<keyword evidence="10" id="KW-1185">Reference proteome</keyword>
<dbReference type="InterPro" id="IPR020861">
    <property type="entry name" value="Triosephosphate_isomerase_AS"/>
</dbReference>
<keyword evidence="5 7" id="KW-0324">Glycolysis</keyword>
<comment type="pathway">
    <text evidence="1">Carbohydrate metabolism; erythritol degradation.</text>
</comment>
<feature type="binding site" evidence="7">
    <location>
        <begin position="232"/>
        <end position="233"/>
    </location>
    <ligand>
        <name>substrate</name>
    </ligand>
</feature>
<dbReference type="Pfam" id="PF00121">
    <property type="entry name" value="TIM"/>
    <property type="match status" value="1"/>
</dbReference>
<dbReference type="CDD" id="cd00311">
    <property type="entry name" value="TIM"/>
    <property type="match status" value="1"/>
</dbReference>
<sequence>MRKKLVAGNWKMHGSRSMAQALVGEIVAGKPSAIDVAVFPPFPYIAALADSHIGSGLGFGAQDVSEHEGQGAYTGEVSAAMLADSGAQWVLVGHSERRQYHGESDELVARKFAAARAGGLTPILCVGETLAQREAGETEAVIARQLLAVIALNGIGSFDTAVIAYEPVWAIGTGRTATPEQAQEVHAFIRSQLAKEDAMIGGLTRLLYGGSVKAANAAELFAQADVDGGLIGGASLTSADFLGICAAAH</sequence>
<feature type="binding site" evidence="7">
    <location>
        <position position="211"/>
    </location>
    <ligand>
        <name>substrate</name>
    </ligand>
</feature>
<dbReference type="PROSITE" id="PS00171">
    <property type="entry name" value="TIM_1"/>
    <property type="match status" value="1"/>
</dbReference>
<dbReference type="EC" id="5.3.1.1" evidence="7 8"/>
<evidence type="ECO:0000313" key="9">
    <source>
        <dbReference type="EMBL" id="MFK2919372.1"/>
    </source>
</evidence>
<dbReference type="PROSITE" id="PS51440">
    <property type="entry name" value="TIM_2"/>
    <property type="match status" value="1"/>
</dbReference>
<evidence type="ECO:0000313" key="10">
    <source>
        <dbReference type="Proteomes" id="UP001620408"/>
    </source>
</evidence>
<proteinExistence type="inferred from homology"/>
<evidence type="ECO:0000256" key="6">
    <source>
        <dbReference type="ARBA" id="ARBA00023235"/>
    </source>
</evidence>
<name>A0ABW8KBQ8_9GAMM</name>
<dbReference type="Gene3D" id="3.20.20.70">
    <property type="entry name" value="Aldolase class I"/>
    <property type="match status" value="1"/>
</dbReference>
<dbReference type="InterPro" id="IPR022896">
    <property type="entry name" value="TrioseP_Isoase_bac/euk"/>
</dbReference>
<comment type="subunit">
    <text evidence="7 8">Homodimer.</text>
</comment>
<dbReference type="InterPro" id="IPR000652">
    <property type="entry name" value="Triosephosphate_isomerase"/>
</dbReference>
<feature type="binding site" evidence="7">
    <location>
        <begin position="9"/>
        <end position="11"/>
    </location>
    <ligand>
        <name>substrate</name>
    </ligand>
</feature>
<comment type="subcellular location">
    <subcellularLocation>
        <location evidence="7 8">Cytoplasm</location>
    </subcellularLocation>
</comment>
<evidence type="ECO:0000256" key="7">
    <source>
        <dbReference type="HAMAP-Rule" id="MF_00147"/>
    </source>
</evidence>
<gene>
    <name evidence="7" type="primary">tpiA</name>
    <name evidence="9" type="ORF">ISS97_19070</name>
</gene>
<organism evidence="9 10">
    <name type="scientific">Dyella koreensis</name>
    <dbReference type="NCBI Taxonomy" id="311235"/>
    <lineage>
        <taxon>Bacteria</taxon>
        <taxon>Pseudomonadati</taxon>
        <taxon>Pseudomonadota</taxon>
        <taxon>Gammaproteobacteria</taxon>
        <taxon>Lysobacterales</taxon>
        <taxon>Rhodanobacteraceae</taxon>
        <taxon>Dyella</taxon>
    </lineage>
</organism>
<comment type="similarity">
    <text evidence="2 7 8">Belongs to the triosephosphate isomerase family.</text>
</comment>
<feature type="binding site" evidence="7">
    <location>
        <position position="172"/>
    </location>
    <ligand>
        <name>substrate</name>
    </ligand>
</feature>
<dbReference type="NCBIfam" id="TIGR00419">
    <property type="entry name" value="tim"/>
    <property type="match status" value="1"/>
</dbReference>
<evidence type="ECO:0000256" key="5">
    <source>
        <dbReference type="ARBA" id="ARBA00023152"/>
    </source>
</evidence>
<comment type="function">
    <text evidence="7">Involved in the gluconeogenesis. Catalyzes stereospecifically the conversion of dihydroxyacetone phosphate (DHAP) to D-glyceraldehyde-3-phosphate (G3P).</text>
</comment>
<keyword evidence="3 7" id="KW-0312">Gluconeogenesis</keyword>
<evidence type="ECO:0000256" key="8">
    <source>
        <dbReference type="RuleBase" id="RU363013"/>
    </source>
</evidence>
<reference evidence="9 10" key="1">
    <citation type="submission" date="2020-10" db="EMBL/GenBank/DDBJ databases">
        <title>Phylogeny of dyella-like bacteria.</title>
        <authorList>
            <person name="Fu J."/>
        </authorList>
    </citation>
    <scope>NUCLEOTIDE SEQUENCE [LARGE SCALE GENOMIC DNA]</scope>
    <source>
        <strain evidence="9 10">BB4</strain>
    </source>
</reference>
<dbReference type="SUPFAM" id="SSF51351">
    <property type="entry name" value="Triosephosphate isomerase (TIM)"/>
    <property type="match status" value="1"/>
</dbReference>
<comment type="catalytic activity">
    <reaction evidence="7 8">
        <text>D-glyceraldehyde 3-phosphate = dihydroxyacetone phosphate</text>
        <dbReference type="Rhea" id="RHEA:18585"/>
        <dbReference type="ChEBI" id="CHEBI:57642"/>
        <dbReference type="ChEBI" id="CHEBI:59776"/>
        <dbReference type="EC" id="5.3.1.1"/>
    </reaction>
</comment>
<dbReference type="PANTHER" id="PTHR21139:SF42">
    <property type="entry name" value="TRIOSEPHOSPHATE ISOMERASE"/>
    <property type="match status" value="1"/>
</dbReference>
<comment type="caution">
    <text evidence="9">The sequence shown here is derived from an EMBL/GenBank/DDBJ whole genome shotgun (WGS) entry which is preliminary data.</text>
</comment>
<dbReference type="Proteomes" id="UP001620408">
    <property type="component" value="Unassembled WGS sequence"/>
</dbReference>
<accession>A0ABW8KBQ8</accession>
<feature type="active site" description="Proton acceptor" evidence="7">
    <location>
        <position position="166"/>
    </location>
</feature>
<feature type="active site" description="Electrophile" evidence="7">
    <location>
        <position position="94"/>
    </location>
</feature>
<evidence type="ECO:0000256" key="4">
    <source>
        <dbReference type="ARBA" id="ARBA00022490"/>
    </source>
</evidence>
<evidence type="ECO:0000256" key="3">
    <source>
        <dbReference type="ARBA" id="ARBA00022432"/>
    </source>
</evidence>
<dbReference type="HAMAP" id="MF_00147_B">
    <property type="entry name" value="TIM_B"/>
    <property type="match status" value="1"/>
</dbReference>
<evidence type="ECO:0000256" key="1">
    <source>
        <dbReference type="ARBA" id="ARBA00004939"/>
    </source>
</evidence>
<keyword evidence="6 7" id="KW-0413">Isomerase</keyword>
<dbReference type="InterPro" id="IPR035990">
    <property type="entry name" value="TIM_sf"/>
</dbReference>
<dbReference type="EMBL" id="JADIKD010000012">
    <property type="protein sequence ID" value="MFK2919372.1"/>
    <property type="molecule type" value="Genomic_DNA"/>
</dbReference>
<comment type="pathway">
    <text evidence="7 8">Carbohydrate degradation; glycolysis; D-glyceraldehyde 3-phosphate from glycerone phosphate: step 1/1.</text>
</comment>
<dbReference type="InterPro" id="IPR013785">
    <property type="entry name" value="Aldolase_TIM"/>
</dbReference>
<dbReference type="PANTHER" id="PTHR21139">
    <property type="entry name" value="TRIOSEPHOSPHATE ISOMERASE"/>
    <property type="match status" value="1"/>
</dbReference>
<dbReference type="RefSeq" id="WP_379984588.1">
    <property type="nucleotide sequence ID" value="NZ_JADIKD010000012.1"/>
</dbReference>
<protein>
    <recommendedName>
        <fullName evidence="7 8">Triosephosphate isomerase</fullName>
        <shortName evidence="7">TIM</shortName>
        <shortName evidence="7">TPI</shortName>
        <ecNumber evidence="7 8">5.3.1.1</ecNumber>
    </recommendedName>
    <alternativeName>
        <fullName evidence="7">Triose-phosphate isomerase</fullName>
    </alternativeName>
</protein>
<comment type="pathway">
    <text evidence="7 8">Carbohydrate biosynthesis; gluconeogenesis.</text>
</comment>
<evidence type="ECO:0000256" key="2">
    <source>
        <dbReference type="ARBA" id="ARBA00007422"/>
    </source>
</evidence>